<dbReference type="AlphaFoldDB" id="A0A9P6CBL2"/>
<feature type="transmembrane region" description="Helical" evidence="5">
    <location>
        <begin position="46"/>
        <end position="66"/>
    </location>
</feature>
<comment type="subcellular location">
    <subcellularLocation>
        <location evidence="1">Membrane</location>
    </subcellularLocation>
</comment>
<proteinExistence type="predicted"/>
<dbReference type="GO" id="GO:0022857">
    <property type="term" value="F:transmembrane transporter activity"/>
    <property type="evidence" value="ECO:0007669"/>
    <property type="project" value="InterPro"/>
</dbReference>
<keyword evidence="4 5" id="KW-0472">Membrane</keyword>
<reference evidence="6" key="1">
    <citation type="submission" date="2020-11" db="EMBL/GenBank/DDBJ databases">
        <authorList>
            <consortium name="DOE Joint Genome Institute"/>
            <person name="Ahrendt S."/>
            <person name="Riley R."/>
            <person name="Andreopoulos W."/>
            <person name="Labutti K."/>
            <person name="Pangilinan J."/>
            <person name="Ruiz-Duenas F.J."/>
            <person name="Barrasa J.M."/>
            <person name="Sanchez-Garcia M."/>
            <person name="Camarero S."/>
            <person name="Miyauchi S."/>
            <person name="Serrano A."/>
            <person name="Linde D."/>
            <person name="Babiker R."/>
            <person name="Drula E."/>
            <person name="Ayuso-Fernandez I."/>
            <person name="Pacheco R."/>
            <person name="Padilla G."/>
            <person name="Ferreira P."/>
            <person name="Barriuso J."/>
            <person name="Kellner H."/>
            <person name="Castanera R."/>
            <person name="Alfaro M."/>
            <person name="Ramirez L."/>
            <person name="Pisabarro A.G."/>
            <person name="Kuo A."/>
            <person name="Tritt A."/>
            <person name="Lipzen A."/>
            <person name="He G."/>
            <person name="Yan M."/>
            <person name="Ng V."/>
            <person name="Cullen D."/>
            <person name="Martin F."/>
            <person name="Rosso M.-N."/>
            <person name="Henrissat B."/>
            <person name="Hibbett D."/>
            <person name="Martinez A.T."/>
            <person name="Grigoriev I.V."/>
        </authorList>
    </citation>
    <scope>NUCLEOTIDE SEQUENCE</scope>
    <source>
        <strain evidence="6">CBS 247.69</strain>
    </source>
</reference>
<evidence type="ECO:0000313" key="7">
    <source>
        <dbReference type="Proteomes" id="UP000807353"/>
    </source>
</evidence>
<dbReference type="InterPro" id="IPR005828">
    <property type="entry name" value="MFS_sugar_transport-like"/>
</dbReference>
<protein>
    <recommendedName>
        <fullName evidence="8">MFS transporter</fullName>
    </recommendedName>
</protein>
<evidence type="ECO:0000256" key="4">
    <source>
        <dbReference type="ARBA" id="ARBA00023136"/>
    </source>
</evidence>
<gene>
    <name evidence="6" type="ORF">BDZ94DRAFT_1120975</name>
</gene>
<comment type="caution">
    <text evidence="6">The sequence shown here is derived from an EMBL/GenBank/DDBJ whole genome shotgun (WGS) entry which is preliminary data.</text>
</comment>
<feature type="non-terminal residue" evidence="6">
    <location>
        <position position="1"/>
    </location>
</feature>
<keyword evidence="7" id="KW-1185">Reference proteome</keyword>
<dbReference type="Gene3D" id="1.20.1250.20">
    <property type="entry name" value="MFS general substrate transporter like domains"/>
    <property type="match status" value="1"/>
</dbReference>
<dbReference type="GO" id="GO:0016020">
    <property type="term" value="C:membrane"/>
    <property type="evidence" value="ECO:0007669"/>
    <property type="project" value="UniProtKB-SubCell"/>
</dbReference>
<dbReference type="Proteomes" id="UP000807353">
    <property type="component" value="Unassembled WGS sequence"/>
</dbReference>
<organism evidence="6 7">
    <name type="scientific">Collybia nuda</name>
    <dbReference type="NCBI Taxonomy" id="64659"/>
    <lineage>
        <taxon>Eukaryota</taxon>
        <taxon>Fungi</taxon>
        <taxon>Dikarya</taxon>
        <taxon>Basidiomycota</taxon>
        <taxon>Agaricomycotina</taxon>
        <taxon>Agaricomycetes</taxon>
        <taxon>Agaricomycetidae</taxon>
        <taxon>Agaricales</taxon>
        <taxon>Tricholomatineae</taxon>
        <taxon>Clitocybaceae</taxon>
        <taxon>Collybia</taxon>
    </lineage>
</organism>
<evidence type="ECO:0000256" key="2">
    <source>
        <dbReference type="ARBA" id="ARBA00022692"/>
    </source>
</evidence>
<evidence type="ECO:0000313" key="6">
    <source>
        <dbReference type="EMBL" id="KAF9455229.1"/>
    </source>
</evidence>
<feature type="transmembrane region" description="Helical" evidence="5">
    <location>
        <begin position="7"/>
        <end position="26"/>
    </location>
</feature>
<dbReference type="OrthoDB" id="6133115at2759"/>
<feature type="non-terminal residue" evidence="6">
    <location>
        <position position="81"/>
    </location>
</feature>
<dbReference type="EMBL" id="MU150877">
    <property type="protein sequence ID" value="KAF9455229.1"/>
    <property type="molecule type" value="Genomic_DNA"/>
</dbReference>
<keyword evidence="2 5" id="KW-0812">Transmembrane</keyword>
<evidence type="ECO:0000256" key="5">
    <source>
        <dbReference type="SAM" id="Phobius"/>
    </source>
</evidence>
<evidence type="ECO:0008006" key="8">
    <source>
        <dbReference type="Google" id="ProtNLM"/>
    </source>
</evidence>
<accession>A0A9P6CBL2</accession>
<dbReference type="Pfam" id="PF00083">
    <property type="entry name" value="Sugar_tr"/>
    <property type="match status" value="1"/>
</dbReference>
<dbReference type="SUPFAM" id="SSF103473">
    <property type="entry name" value="MFS general substrate transporter"/>
    <property type="match status" value="1"/>
</dbReference>
<keyword evidence="3 5" id="KW-1133">Transmembrane helix</keyword>
<name>A0A9P6CBL2_9AGAR</name>
<sequence length="81" mass="8622">GRRGGMFIGGLFILVGSAIITAAQNVGTFLGGRLAPPQWRGRLGGMYNSCFFIGSMPATGAMVGTIKLHSTWAWRLPLLLQ</sequence>
<dbReference type="InterPro" id="IPR036259">
    <property type="entry name" value="MFS_trans_sf"/>
</dbReference>
<evidence type="ECO:0000256" key="1">
    <source>
        <dbReference type="ARBA" id="ARBA00004370"/>
    </source>
</evidence>
<evidence type="ECO:0000256" key="3">
    <source>
        <dbReference type="ARBA" id="ARBA00022989"/>
    </source>
</evidence>